<accession>A0A3N5YEG3</accession>
<name>A0A3N5YEG3_9ALTE</name>
<dbReference type="GO" id="GO:0016787">
    <property type="term" value="F:hydrolase activity"/>
    <property type="evidence" value="ECO:0007669"/>
    <property type="project" value="InterPro"/>
</dbReference>
<evidence type="ECO:0000313" key="2">
    <source>
        <dbReference type="EMBL" id="RPJ68125.1"/>
    </source>
</evidence>
<organism evidence="2 3">
    <name type="scientific">Alteromonas sediminis</name>
    <dbReference type="NCBI Taxonomy" id="2259342"/>
    <lineage>
        <taxon>Bacteria</taxon>
        <taxon>Pseudomonadati</taxon>
        <taxon>Pseudomonadota</taxon>
        <taxon>Gammaproteobacteria</taxon>
        <taxon>Alteromonadales</taxon>
        <taxon>Alteromonadaceae</taxon>
        <taxon>Alteromonas/Salinimonas group</taxon>
        <taxon>Alteromonas</taxon>
    </lineage>
</organism>
<comment type="caution">
    <text evidence="2">The sequence shown here is derived from an EMBL/GenBank/DDBJ whole genome shotgun (WGS) entry which is preliminary data.</text>
</comment>
<dbReference type="AlphaFoldDB" id="A0A3N5YEG3"/>
<dbReference type="RefSeq" id="WP_124026127.1">
    <property type="nucleotide sequence ID" value="NZ_JBHRSN010000005.1"/>
</dbReference>
<dbReference type="InterPro" id="IPR010496">
    <property type="entry name" value="AL/BT2_dom"/>
</dbReference>
<protein>
    <submittedName>
        <fullName evidence="2">DUF1080 domain-containing protein</fullName>
    </submittedName>
</protein>
<dbReference type="EMBL" id="RPOK01000001">
    <property type="protein sequence ID" value="RPJ68125.1"/>
    <property type="molecule type" value="Genomic_DNA"/>
</dbReference>
<proteinExistence type="predicted"/>
<reference evidence="2 3" key="1">
    <citation type="submission" date="2018-11" db="EMBL/GenBank/DDBJ databases">
        <authorList>
            <person name="Ye M.-Q."/>
            <person name="Du Z.-J."/>
        </authorList>
    </citation>
    <scope>NUCLEOTIDE SEQUENCE [LARGE SCALE GENOMIC DNA]</scope>
    <source>
        <strain evidence="2 3">U0105</strain>
    </source>
</reference>
<keyword evidence="3" id="KW-1185">Reference proteome</keyword>
<dbReference type="Proteomes" id="UP000275281">
    <property type="component" value="Unassembled WGS sequence"/>
</dbReference>
<sequence>MTRDNMFRYLQALILLMLCLMQQYIYAEELFDSSEWTFSELGAEVLESENQSWVKMTSGQISSVFDQFLNGTIEFEFKHEGKRAFAFVYFRQGNGKSETVYFRTHKSNAPDAVQYSPEFQDRSAWQIYHGDKGTTAQSLPENTWIKVKLRIINNRLDMWINDQKEPAFEGLLLTGDRQPGKISLRGLIPNGSTASYSAIFKNIKVIHKKISNEQIDEKINQHNSRLEKVNLSQISASTKEPMIQIPDAIRNGKWTQVTAQDDGIFEFLRHRAIPQGLRSYSVVAQVFLDSAKPQTCVLHLGYSDAISVLLNEQIIAHSDASFRYANNRQQGVLHDRQLTIFLPIKKGSNTLQMVVSDSFGGWGLKPTLEDCDAEVRLL</sequence>
<evidence type="ECO:0000259" key="1">
    <source>
        <dbReference type="Pfam" id="PF06439"/>
    </source>
</evidence>
<gene>
    <name evidence="2" type="ORF">DRW07_01560</name>
</gene>
<dbReference type="Gene3D" id="2.60.120.560">
    <property type="entry name" value="Exo-inulinase, domain 1"/>
    <property type="match status" value="1"/>
</dbReference>
<feature type="domain" description="3-keto-alpha-glucoside-1,2-lyase/3-keto-2-hydroxy-glucal hydratase" evidence="1">
    <location>
        <begin position="54"/>
        <end position="205"/>
    </location>
</feature>
<evidence type="ECO:0000313" key="3">
    <source>
        <dbReference type="Proteomes" id="UP000275281"/>
    </source>
</evidence>
<dbReference type="OrthoDB" id="118532at2"/>
<dbReference type="Pfam" id="PF06439">
    <property type="entry name" value="3keto-disac_hyd"/>
    <property type="match status" value="1"/>
</dbReference>